<evidence type="ECO:0000313" key="2">
    <source>
        <dbReference type="EMBL" id="GAM66049.1"/>
    </source>
</evidence>
<evidence type="ECO:0000313" key="3">
    <source>
        <dbReference type="Proteomes" id="UP000031670"/>
    </source>
</evidence>
<reference evidence="2 3" key="2">
    <citation type="submission" date="2015-01" db="EMBL/GenBank/DDBJ databases">
        <authorList>
            <consortium name="NBRP consortium"/>
            <person name="Sawabe T."/>
            <person name="Meirelles P."/>
            <person name="Feng G."/>
            <person name="Sayaka M."/>
            <person name="Hattori M."/>
            <person name="Ohkuma M."/>
        </authorList>
    </citation>
    <scope>NUCLEOTIDE SEQUENCE [LARGE SCALE GENOMIC DNA]</scope>
    <source>
        <strain evidence="2 3">JCM19232</strain>
    </source>
</reference>
<sequence>MYNSDMPTRAQLPSNGQLIRSTLIALVSAALILVTVILPAEYAIDPTGVGRALGLTEMGEIKAQLEQEAKEDEARAQALASNLSSRRRLYPLQRLRITVLQQLSGKTEYLFH</sequence>
<comment type="caution">
    <text evidence="2">The sequence shown here is derived from an EMBL/GenBank/DDBJ whole genome shotgun (WGS) entry which is preliminary data.</text>
</comment>
<dbReference type="AlphaFoldDB" id="A0A0B8PTW3"/>
<organism evidence="2 3">
    <name type="scientific">Vibrio ishigakensis</name>
    <dbReference type="NCBI Taxonomy" id="1481914"/>
    <lineage>
        <taxon>Bacteria</taxon>
        <taxon>Pseudomonadati</taxon>
        <taxon>Pseudomonadota</taxon>
        <taxon>Gammaproteobacteria</taxon>
        <taxon>Vibrionales</taxon>
        <taxon>Vibrionaceae</taxon>
        <taxon>Vibrio</taxon>
    </lineage>
</organism>
<protein>
    <submittedName>
        <fullName evidence="2">Uncharacterized protein</fullName>
    </submittedName>
</protein>
<keyword evidence="1" id="KW-0175">Coiled coil</keyword>
<feature type="coiled-coil region" evidence="1">
    <location>
        <begin position="55"/>
        <end position="82"/>
    </location>
</feature>
<reference evidence="2 3" key="1">
    <citation type="submission" date="2015-01" db="EMBL/GenBank/DDBJ databases">
        <title>Vibrio sp. C5 JCM 19232 whole genome shotgun sequence.</title>
        <authorList>
            <person name="Sawabe T."/>
            <person name="Meirelles P."/>
            <person name="Feng G."/>
            <person name="Sayaka M."/>
            <person name="Hattori M."/>
            <person name="Ohkuma M."/>
        </authorList>
    </citation>
    <scope>NUCLEOTIDE SEQUENCE [LARGE SCALE GENOMIC DNA]</scope>
    <source>
        <strain evidence="2 3">JCM19232</strain>
    </source>
</reference>
<gene>
    <name evidence="2" type="ORF">JCM19232_1567</name>
</gene>
<name>A0A0B8PTW3_9VIBR</name>
<evidence type="ECO:0000256" key="1">
    <source>
        <dbReference type="SAM" id="Coils"/>
    </source>
</evidence>
<dbReference type="EMBL" id="BBSA01000031">
    <property type="protein sequence ID" value="GAM66049.1"/>
    <property type="molecule type" value="Genomic_DNA"/>
</dbReference>
<accession>A0A0B8PTW3</accession>
<dbReference type="Proteomes" id="UP000031670">
    <property type="component" value="Unassembled WGS sequence"/>
</dbReference>
<proteinExistence type="predicted"/>